<evidence type="ECO:0000259" key="1">
    <source>
        <dbReference type="PROSITE" id="PS51514"/>
    </source>
</evidence>
<sequence length="313" mass="36115">MSDDKVSPSLTLSKITDYKLNGSNYLDWSRKIRVYLRSVEKDGHLSQDPPTDETKNAWMRDDARLFLQIINSMDNEVVGLAHHCEFVKELMDYLEYLYSGKGCASQIYEVCKAFYHPEKEAKTLTIYFMEFKKIYEELNMLLPFSTDIKVQQAQREQMAVMSFLAGLPTEFETAKSQILASSEITSLNDVFSWVLRTESTPSNQQTKVAVAKGEEKNDARRNCFFQAMSKCFLAGRETNVEAAATSTDEWVEQYQPGVYVRLTMLPSGKKGLKGFRFSRKKFTVKEVEKWWKENKLSVYKNYDIEDDYNGGSC</sequence>
<organism evidence="2 3">
    <name type="scientific">Solanum tuberosum</name>
    <name type="common">Potato</name>
    <dbReference type="NCBI Taxonomy" id="4113"/>
    <lineage>
        <taxon>Eukaryota</taxon>
        <taxon>Viridiplantae</taxon>
        <taxon>Streptophyta</taxon>
        <taxon>Embryophyta</taxon>
        <taxon>Tracheophyta</taxon>
        <taxon>Spermatophyta</taxon>
        <taxon>Magnoliopsida</taxon>
        <taxon>eudicotyledons</taxon>
        <taxon>Gunneridae</taxon>
        <taxon>Pentapetalae</taxon>
        <taxon>asterids</taxon>
        <taxon>lamiids</taxon>
        <taxon>Solanales</taxon>
        <taxon>Solanaceae</taxon>
        <taxon>Solanoideae</taxon>
        <taxon>Solaneae</taxon>
        <taxon>Solanum</taxon>
    </lineage>
</organism>
<accession>A0ABQ7VQM1</accession>
<evidence type="ECO:0000313" key="3">
    <source>
        <dbReference type="Proteomes" id="UP000826656"/>
    </source>
</evidence>
<dbReference type="InterPro" id="IPR013591">
    <property type="entry name" value="Brevis_radix_dom"/>
</dbReference>
<protein>
    <recommendedName>
        <fullName evidence="1">BRX domain-containing protein</fullName>
    </recommendedName>
</protein>
<comment type="caution">
    <text evidence="2">The sequence shown here is derived from an EMBL/GenBank/DDBJ whole genome shotgun (WGS) entry which is preliminary data.</text>
</comment>
<evidence type="ECO:0000313" key="2">
    <source>
        <dbReference type="EMBL" id="KAH0770785.1"/>
    </source>
</evidence>
<dbReference type="PANTHER" id="PTHR37610">
    <property type="entry name" value="CCHC-TYPE DOMAIN-CONTAINING PROTEIN"/>
    <property type="match status" value="1"/>
</dbReference>
<name>A0ABQ7VQM1_SOLTU</name>
<dbReference type="Proteomes" id="UP000826656">
    <property type="component" value="Unassembled WGS sequence"/>
</dbReference>
<dbReference type="PROSITE" id="PS51514">
    <property type="entry name" value="BRX"/>
    <property type="match status" value="1"/>
</dbReference>
<gene>
    <name evidence="2" type="ORF">KY290_014766</name>
</gene>
<proteinExistence type="predicted"/>
<reference evidence="2 3" key="1">
    <citation type="journal article" date="2021" name="bioRxiv">
        <title>Chromosome-scale and haplotype-resolved genome assembly of a tetraploid potato cultivar.</title>
        <authorList>
            <person name="Sun H."/>
            <person name="Jiao W.-B."/>
            <person name="Krause K."/>
            <person name="Campoy J.A."/>
            <person name="Goel M."/>
            <person name="Folz-Donahue K."/>
            <person name="Kukat C."/>
            <person name="Huettel B."/>
            <person name="Schneeberger K."/>
        </authorList>
    </citation>
    <scope>NUCLEOTIDE SEQUENCE [LARGE SCALE GENOMIC DNA]</scope>
    <source>
        <strain evidence="2">SolTubOtavaFocal</strain>
        <tissue evidence="2">Leaves</tissue>
    </source>
</reference>
<dbReference type="EMBL" id="JAIVGD010000011">
    <property type="protein sequence ID" value="KAH0770785.1"/>
    <property type="molecule type" value="Genomic_DNA"/>
</dbReference>
<dbReference type="PANTHER" id="PTHR37610:SF77">
    <property type="entry name" value="INTEGRASE CATALYTIC DOMAIN-CONTAINING PROTEIN"/>
    <property type="match status" value="1"/>
</dbReference>
<dbReference type="Pfam" id="PF14223">
    <property type="entry name" value="Retrotran_gag_2"/>
    <property type="match status" value="1"/>
</dbReference>
<feature type="domain" description="BRX" evidence="1">
    <location>
        <begin position="248"/>
        <end position="303"/>
    </location>
</feature>
<dbReference type="Pfam" id="PF08381">
    <property type="entry name" value="BRX"/>
    <property type="match status" value="1"/>
</dbReference>
<keyword evidence="3" id="KW-1185">Reference proteome</keyword>